<organism evidence="2 3">
    <name type="scientific">Blastococcus aggregatus</name>
    <dbReference type="NCBI Taxonomy" id="38502"/>
    <lineage>
        <taxon>Bacteria</taxon>
        <taxon>Bacillati</taxon>
        <taxon>Actinomycetota</taxon>
        <taxon>Actinomycetes</taxon>
        <taxon>Geodermatophilales</taxon>
        <taxon>Geodermatophilaceae</taxon>
        <taxon>Blastococcus</taxon>
    </lineage>
</organism>
<evidence type="ECO:0000256" key="1">
    <source>
        <dbReference type="ARBA" id="ARBA00006479"/>
    </source>
</evidence>
<sequence>MPDEPTRAAGVSLASGRMIVTVREDSDPEPVFLQEQVVTVPDPEGALDVIGQALVEAEKRVGRLAGVGLSIGGHISDDGRRVVVAPGLLQPGYDWTDVPVADLLTEASGLPAVAENDVNCMCAYEQQVGVAAGVDDVVVVYLAPDVQGLGCAIVAQGQLVRGATGGAGEFGHIVVQPEGPLCRCGNRGCLEAMLAVTNFDRDMNWGGVSRSRGFADAAALLDGPHGDRAARVFRRSGRYLGQGLATALNLLNPKMIVLGGPAELVGNGDGSGPRCSELFMTGVREAMQTNSFSSMARDCAVVVDRLDLPMAAAGAAILLQRAVHEERVPARSA</sequence>
<keyword evidence="3" id="KW-1185">Reference proteome</keyword>
<proteinExistence type="inferred from homology"/>
<dbReference type="GO" id="GO:0016301">
    <property type="term" value="F:kinase activity"/>
    <property type="evidence" value="ECO:0007669"/>
    <property type="project" value="UniProtKB-KW"/>
</dbReference>
<dbReference type="PANTHER" id="PTHR18964">
    <property type="entry name" value="ROK (REPRESSOR, ORF, KINASE) FAMILY"/>
    <property type="match status" value="1"/>
</dbReference>
<protein>
    <submittedName>
        <fullName evidence="2">Sugar kinase of the NBD/HSP70 family, may contain an N-terminal HTH domain</fullName>
    </submittedName>
</protein>
<name>A0A285V3S8_9ACTN</name>
<accession>A0A285V3S8</accession>
<dbReference type="PANTHER" id="PTHR18964:SF149">
    <property type="entry name" value="BIFUNCTIONAL UDP-N-ACETYLGLUCOSAMINE 2-EPIMERASE_N-ACETYLMANNOSAMINE KINASE"/>
    <property type="match status" value="1"/>
</dbReference>
<dbReference type="Pfam" id="PF00480">
    <property type="entry name" value="ROK"/>
    <property type="match status" value="1"/>
</dbReference>
<dbReference type="SUPFAM" id="SSF53067">
    <property type="entry name" value="Actin-like ATPase domain"/>
    <property type="match status" value="1"/>
</dbReference>
<reference evidence="3" key="1">
    <citation type="submission" date="2017-08" db="EMBL/GenBank/DDBJ databases">
        <authorList>
            <person name="Varghese N."/>
            <person name="Submissions S."/>
        </authorList>
    </citation>
    <scope>NUCLEOTIDE SEQUENCE [LARGE SCALE GENOMIC DNA]</scope>
    <source>
        <strain evidence="3">DSM 4725</strain>
    </source>
</reference>
<dbReference type="AlphaFoldDB" id="A0A285V3S8"/>
<dbReference type="OrthoDB" id="3464494at2"/>
<evidence type="ECO:0000313" key="2">
    <source>
        <dbReference type="EMBL" id="SOC48673.1"/>
    </source>
</evidence>
<keyword evidence="2" id="KW-0808">Transferase</keyword>
<keyword evidence="2" id="KW-0418">Kinase</keyword>
<dbReference type="InterPro" id="IPR000600">
    <property type="entry name" value="ROK"/>
</dbReference>
<evidence type="ECO:0000313" key="3">
    <source>
        <dbReference type="Proteomes" id="UP000219435"/>
    </source>
</evidence>
<gene>
    <name evidence="2" type="ORF">SAMN05660748_1378</name>
</gene>
<dbReference type="Proteomes" id="UP000219435">
    <property type="component" value="Unassembled WGS sequence"/>
</dbReference>
<dbReference type="Gene3D" id="3.30.420.40">
    <property type="match status" value="2"/>
</dbReference>
<dbReference type="EMBL" id="OBQI01000002">
    <property type="protein sequence ID" value="SOC48673.1"/>
    <property type="molecule type" value="Genomic_DNA"/>
</dbReference>
<comment type="similarity">
    <text evidence="1">Belongs to the ROK (NagC/XylR) family.</text>
</comment>
<dbReference type="InterPro" id="IPR043129">
    <property type="entry name" value="ATPase_NBD"/>
</dbReference>